<gene>
    <name evidence="1" type="ORF">QFC21_002391</name>
</gene>
<name>A0ACC2VWX1_9TREE</name>
<comment type="caution">
    <text evidence="1">The sequence shown here is derived from an EMBL/GenBank/DDBJ whole genome shotgun (WGS) entry which is preliminary data.</text>
</comment>
<dbReference type="EMBL" id="JASBWT010000006">
    <property type="protein sequence ID" value="KAJ9103928.1"/>
    <property type="molecule type" value="Genomic_DNA"/>
</dbReference>
<sequence>MEQTQTLKQKYKIGQGGDIDEIPSDEEGVCDCQRYCGGGKVVRAATFRRHNPQSENDATPTPSTEGQNKRRKRVEMTVEGKVETNHLVNKLAGMPVPSVTELMDWFEKENIWIHKSLEIKAMADLSGLGIFAVNVGVPQQVVCKIPRSAILSSRTTTFANSLPKSTRSQIPPIALLSLSLLYEFRLGRKSRYWGYLQSLPRRHVEIAPLWSVSPITGEDGQSAAEKVKGTDVEAELRRIKKDGHGLQDLRLYHQATKDAFPLTEFSPLPPSYLDVLAFQVDVYHGAALVPLADIFNHQELNNVCFESDDFVCEICGSLPTCEHDEIEGTEPRHADEQGGHGTPEMITIADRLSHLPLEVIRSLFDPSQNTLDLTVKTPYKPGQEVFNTYGEGMSWAKQACEWGFIDESIEGEGVLGRGLKWEVGDIMDRDKDNHEKIKKAWKSQCKTWTDLDLVPTNGSVEVGVEGTQGDSLFFTPGEGAPAKDALLINDDAQVAYPLLWGVASEMELAFTKHEMLAIPQVLNAAAQRLQNHHGDAGEVSDIRTKQVLGGSTKKKLRKLSEGMLRLFQNRLARTWLADTSTSVLCDQLDTLSDVCHGLERMSLEILVAERTVLEVAITVWQDLLEHF</sequence>
<keyword evidence="2" id="KW-1185">Reference proteome</keyword>
<reference evidence="1" key="1">
    <citation type="submission" date="2023-04" db="EMBL/GenBank/DDBJ databases">
        <title>Draft Genome sequencing of Naganishia species isolated from polar environments using Oxford Nanopore Technology.</title>
        <authorList>
            <person name="Leo P."/>
            <person name="Venkateswaran K."/>
        </authorList>
    </citation>
    <scope>NUCLEOTIDE SEQUENCE</scope>
    <source>
        <strain evidence="1">MNA-CCFEE 5423</strain>
    </source>
</reference>
<evidence type="ECO:0000313" key="2">
    <source>
        <dbReference type="Proteomes" id="UP001227268"/>
    </source>
</evidence>
<organism evidence="1 2">
    <name type="scientific">Naganishia friedmannii</name>
    <dbReference type="NCBI Taxonomy" id="89922"/>
    <lineage>
        <taxon>Eukaryota</taxon>
        <taxon>Fungi</taxon>
        <taxon>Dikarya</taxon>
        <taxon>Basidiomycota</taxon>
        <taxon>Agaricomycotina</taxon>
        <taxon>Tremellomycetes</taxon>
        <taxon>Filobasidiales</taxon>
        <taxon>Filobasidiaceae</taxon>
        <taxon>Naganishia</taxon>
    </lineage>
</organism>
<protein>
    <submittedName>
        <fullName evidence="1">Uncharacterized protein</fullName>
    </submittedName>
</protein>
<proteinExistence type="predicted"/>
<accession>A0ACC2VWX1</accession>
<evidence type="ECO:0000313" key="1">
    <source>
        <dbReference type="EMBL" id="KAJ9103928.1"/>
    </source>
</evidence>
<dbReference type="Proteomes" id="UP001227268">
    <property type="component" value="Unassembled WGS sequence"/>
</dbReference>